<reference evidence="8 9" key="1">
    <citation type="submission" date="2019-12" db="EMBL/GenBank/DDBJ databases">
        <title>Sequence classification of anaerobic respiratory reductive dehalogenases: First we see many, then we see few.</title>
        <authorList>
            <person name="Molenda O."/>
            <person name="Puentes Jacome L.A."/>
            <person name="Cao X."/>
            <person name="Nesbo C.L."/>
            <person name="Tang S."/>
            <person name="Morson N."/>
            <person name="Patron J."/>
            <person name="Lomheim L."/>
            <person name="Wishart D.S."/>
            <person name="Edwards E.A."/>
        </authorList>
    </citation>
    <scope>NUCLEOTIDE SEQUENCE [LARGE SCALE GENOMIC DNA]</scope>
    <source>
        <strain evidence="8 9">12DCA</strain>
    </source>
</reference>
<dbReference type="PANTHER" id="PTHR34296">
    <property type="entry name" value="TRANSCRIPTIONAL ACTIVATOR PROTEIN MED"/>
    <property type="match status" value="1"/>
</dbReference>
<comment type="subcellular location">
    <subcellularLocation>
        <location evidence="1">Cell membrane</location>
        <topology evidence="1">Lipid-anchor</topology>
    </subcellularLocation>
</comment>
<dbReference type="Proteomes" id="UP000430508">
    <property type="component" value="Chromosome"/>
</dbReference>
<evidence type="ECO:0000259" key="7">
    <source>
        <dbReference type="Pfam" id="PF02608"/>
    </source>
</evidence>
<keyword evidence="4" id="KW-0732">Signal</keyword>
<evidence type="ECO:0000256" key="6">
    <source>
        <dbReference type="ARBA" id="ARBA00023288"/>
    </source>
</evidence>
<feature type="domain" description="ABC transporter substrate-binding protein PnrA-like" evidence="7">
    <location>
        <begin position="62"/>
        <end position="344"/>
    </location>
</feature>
<evidence type="ECO:0000256" key="1">
    <source>
        <dbReference type="ARBA" id="ARBA00004193"/>
    </source>
</evidence>
<gene>
    <name evidence="8" type="ORF">GQ588_01865</name>
</gene>
<evidence type="ECO:0000313" key="8">
    <source>
        <dbReference type="EMBL" id="QGZ99492.1"/>
    </source>
</evidence>
<comment type="similarity">
    <text evidence="2">Belongs to the BMP lipoprotein family.</text>
</comment>
<evidence type="ECO:0000256" key="2">
    <source>
        <dbReference type="ARBA" id="ARBA00008610"/>
    </source>
</evidence>
<dbReference type="InterPro" id="IPR050957">
    <property type="entry name" value="BMP_lipoprotein"/>
</dbReference>
<dbReference type="CDD" id="cd06354">
    <property type="entry name" value="PBP1_PrnA-like"/>
    <property type="match status" value="1"/>
</dbReference>
<evidence type="ECO:0000313" key="9">
    <source>
        <dbReference type="Proteomes" id="UP000430508"/>
    </source>
</evidence>
<accession>A0A857DFA7</accession>
<organism evidence="8 9">
    <name type="scientific">Dehalobacter restrictus</name>
    <dbReference type="NCBI Taxonomy" id="55583"/>
    <lineage>
        <taxon>Bacteria</taxon>
        <taxon>Bacillati</taxon>
        <taxon>Bacillota</taxon>
        <taxon>Clostridia</taxon>
        <taxon>Eubacteriales</taxon>
        <taxon>Desulfitobacteriaceae</taxon>
        <taxon>Dehalobacter</taxon>
    </lineage>
</organism>
<keyword evidence="3" id="KW-1003">Cell membrane</keyword>
<dbReference type="InterPro" id="IPR003760">
    <property type="entry name" value="PnrA-like"/>
</dbReference>
<dbReference type="RefSeq" id="WP_019226614.1">
    <property type="nucleotide sequence ID" value="NZ_CP046996.1"/>
</dbReference>
<evidence type="ECO:0000256" key="5">
    <source>
        <dbReference type="ARBA" id="ARBA00023136"/>
    </source>
</evidence>
<evidence type="ECO:0000256" key="4">
    <source>
        <dbReference type="ARBA" id="ARBA00022729"/>
    </source>
</evidence>
<dbReference type="Gene3D" id="3.40.50.2300">
    <property type="match status" value="2"/>
</dbReference>
<dbReference type="AlphaFoldDB" id="A0A857DFA7"/>
<dbReference type="Pfam" id="PF02608">
    <property type="entry name" value="Bmp"/>
    <property type="match status" value="1"/>
</dbReference>
<name>A0A857DFA7_9FIRM</name>
<dbReference type="SUPFAM" id="SSF53822">
    <property type="entry name" value="Periplasmic binding protein-like I"/>
    <property type="match status" value="1"/>
</dbReference>
<protein>
    <submittedName>
        <fullName evidence="8">BMP family ABC transporter substrate-binding protein</fullName>
    </submittedName>
</protein>
<keyword evidence="5" id="KW-0472">Membrane</keyword>
<dbReference type="EMBL" id="CP046996">
    <property type="protein sequence ID" value="QGZ99492.1"/>
    <property type="molecule type" value="Genomic_DNA"/>
</dbReference>
<dbReference type="PANTHER" id="PTHR34296:SF2">
    <property type="entry name" value="ABC TRANSPORTER GUANOSINE-BINDING PROTEIN NUPN"/>
    <property type="match status" value="1"/>
</dbReference>
<sequence length="352" mass="37860">MLKRNAVKIWGKMLCLLVIALLLLTGCGILGGGGQDAPSDDSGNYAIKVGLITGQDGIEDIYSEKAWEGLQKAQQELNAGIGYAKVKNDKDYPSGLAELKSQNCQVIFTIGPAAVPAALEAAEKNPKITYVCLDSTIEGTIPDNVLAVSYRVEEAAFLAGYLAAKRTETNVVGFISGDNKEAAQPYFYGFKSGVRFVNPNCELLKGNAATFTNKTRVEEMAEAMVNSDADVIFHNAGLAGKAMIEVMEEKGKYAIGADIDQNSLAPETVLTSVIKENGEVAYSIIKQIEEKTLASGKNVSYGLAENAVGLAETTESMVSEETYTKINEYKQKMIDGKITVPANENETFKITY</sequence>
<keyword evidence="6" id="KW-0449">Lipoprotein</keyword>
<evidence type="ECO:0000256" key="3">
    <source>
        <dbReference type="ARBA" id="ARBA00022475"/>
    </source>
</evidence>
<dbReference type="GO" id="GO:0005886">
    <property type="term" value="C:plasma membrane"/>
    <property type="evidence" value="ECO:0007669"/>
    <property type="project" value="UniProtKB-SubCell"/>
</dbReference>
<dbReference type="InterPro" id="IPR028082">
    <property type="entry name" value="Peripla_BP_I"/>
</dbReference>
<dbReference type="PROSITE" id="PS51257">
    <property type="entry name" value="PROKAR_LIPOPROTEIN"/>
    <property type="match status" value="1"/>
</dbReference>
<proteinExistence type="inferred from homology"/>